<evidence type="ECO:0000256" key="3">
    <source>
        <dbReference type="ARBA" id="ARBA00023027"/>
    </source>
</evidence>
<dbReference type="PANTHER" id="PTHR32009">
    <property type="entry name" value="TMV RESISTANCE PROTEIN N-LIKE"/>
    <property type="match status" value="1"/>
</dbReference>
<keyword evidence="3" id="KW-0520">NAD</keyword>
<reference evidence="6 7" key="1">
    <citation type="submission" date="2018-10" db="EMBL/GenBank/DDBJ databases">
        <title>A high-quality apple genome assembly.</title>
        <authorList>
            <person name="Hu J."/>
        </authorList>
    </citation>
    <scope>NUCLEOTIDE SEQUENCE [LARGE SCALE GENOMIC DNA]</scope>
    <source>
        <strain evidence="7">cv. HFTH1</strain>
        <tissue evidence="6">Young leaf</tissue>
    </source>
</reference>
<evidence type="ECO:0000256" key="1">
    <source>
        <dbReference type="ARBA" id="ARBA00011982"/>
    </source>
</evidence>
<name>A0A498KS23_MALDO</name>
<protein>
    <recommendedName>
        <fullName evidence="1">ADP-ribosyl cyclase/cyclic ADP-ribose hydrolase</fullName>
        <ecNumber evidence="1">3.2.2.6</ecNumber>
    </recommendedName>
</protein>
<dbReference type="GO" id="GO:0007165">
    <property type="term" value="P:signal transduction"/>
    <property type="evidence" value="ECO:0007669"/>
    <property type="project" value="InterPro"/>
</dbReference>
<feature type="domain" description="TIR" evidence="5">
    <location>
        <begin position="451"/>
        <end position="524"/>
    </location>
</feature>
<dbReference type="Proteomes" id="UP000290289">
    <property type="component" value="Chromosome 1"/>
</dbReference>
<evidence type="ECO:0000313" key="7">
    <source>
        <dbReference type="Proteomes" id="UP000290289"/>
    </source>
</evidence>
<accession>A0A498KS23</accession>
<dbReference type="AlphaFoldDB" id="A0A498KS23"/>
<dbReference type="InterPro" id="IPR035897">
    <property type="entry name" value="Toll_tir_struct_dom_sf"/>
</dbReference>
<keyword evidence="7" id="KW-1185">Reference proteome</keyword>
<dbReference type="EC" id="3.2.2.6" evidence="1"/>
<dbReference type="Gene3D" id="3.40.50.10140">
    <property type="entry name" value="Toll/interleukin-1 receptor homology (TIR) domain"/>
    <property type="match status" value="3"/>
</dbReference>
<feature type="domain" description="TIR" evidence="5">
    <location>
        <begin position="173"/>
        <end position="335"/>
    </location>
</feature>
<evidence type="ECO:0000259" key="5">
    <source>
        <dbReference type="PROSITE" id="PS50104"/>
    </source>
</evidence>
<dbReference type="EMBL" id="RDQH01000327">
    <property type="protein sequence ID" value="RXI08495.1"/>
    <property type="molecule type" value="Genomic_DNA"/>
</dbReference>
<dbReference type="PROSITE" id="PS50104">
    <property type="entry name" value="TIR"/>
    <property type="match status" value="3"/>
</dbReference>
<dbReference type="SMART" id="SM00255">
    <property type="entry name" value="TIR"/>
    <property type="match status" value="2"/>
</dbReference>
<evidence type="ECO:0000313" key="6">
    <source>
        <dbReference type="EMBL" id="RXI08495.1"/>
    </source>
</evidence>
<evidence type="ECO:0000256" key="4">
    <source>
        <dbReference type="ARBA" id="ARBA00047304"/>
    </source>
</evidence>
<feature type="domain" description="TIR" evidence="5">
    <location>
        <begin position="12"/>
        <end position="171"/>
    </location>
</feature>
<keyword evidence="2" id="KW-0378">Hydrolase</keyword>
<gene>
    <name evidence="6" type="ORF">DVH24_022639</name>
</gene>
<dbReference type="FunFam" id="3.40.50.10140:FF:000007">
    <property type="entry name" value="Disease resistance protein (TIR-NBS-LRR class)"/>
    <property type="match status" value="1"/>
</dbReference>
<dbReference type="Pfam" id="PF01582">
    <property type="entry name" value="TIR"/>
    <property type="match status" value="3"/>
</dbReference>
<evidence type="ECO:0000256" key="2">
    <source>
        <dbReference type="ARBA" id="ARBA00022801"/>
    </source>
</evidence>
<dbReference type="SUPFAM" id="SSF52200">
    <property type="entry name" value="Toll/Interleukin receptor TIR domain"/>
    <property type="match status" value="3"/>
</dbReference>
<dbReference type="InterPro" id="IPR000157">
    <property type="entry name" value="TIR_dom"/>
</dbReference>
<dbReference type="PANTHER" id="PTHR32009:SF39">
    <property type="entry name" value="TIR DOMAIN-CONTAINING PROTEIN"/>
    <property type="match status" value="1"/>
</dbReference>
<sequence length="524" mass="59536">MAASPSSVSSGDRYDVFINFRREDTRKIFIGHLYKALDQKAIYTFIDGGDPELPATIQESRLSIVVFSKKYASSTRCLKQLVHILDRMDTKKHIVVPIFYQVDPSCIRKLAGSFAEAFAQHDHDSNANIEEVQSWRSALTKAADLKGWNPRDYRDDAKFIEDIVQDIFNQLLQFSKVFITFREIDTGKSFVSHLTNALNQNVVSTCTSIIKGIDVPGILHAIQQSRISIVIFSENYTSPWYLDDVVQIVSCARTNNQIVFPVFYGVDPSDVRRATGPFAEAFDRLESRFRDNMEKVMRWRHALTRAANYPGFDRNNYEDDAKLIEDIVQHTWRACQGTSGERWRRKRRTSRETDLLLWDEFGSAEGQVGATKHDLGKNSLQMEREVVADCQLVPAFDTSLNCYTSIMFKSPRTSTTLAFLGTQLESASNKVFPMLMAAASSCSSSSSDSSWKYDVFLNFRGEDTRKIFIGHLYKALNQKAINTFIDAEELRKGNDLSELLTAIIDSRLSIVVFFPKTTLLRRGA</sequence>
<comment type="catalytic activity">
    <reaction evidence="4">
        <text>NAD(+) + H2O = ADP-D-ribose + nicotinamide + H(+)</text>
        <dbReference type="Rhea" id="RHEA:16301"/>
        <dbReference type="ChEBI" id="CHEBI:15377"/>
        <dbReference type="ChEBI" id="CHEBI:15378"/>
        <dbReference type="ChEBI" id="CHEBI:17154"/>
        <dbReference type="ChEBI" id="CHEBI:57540"/>
        <dbReference type="ChEBI" id="CHEBI:57967"/>
        <dbReference type="EC" id="3.2.2.6"/>
    </reaction>
    <physiologicalReaction direction="left-to-right" evidence="4">
        <dbReference type="Rhea" id="RHEA:16302"/>
    </physiologicalReaction>
</comment>
<proteinExistence type="predicted"/>
<comment type="caution">
    <text evidence="6">The sequence shown here is derived from an EMBL/GenBank/DDBJ whole genome shotgun (WGS) entry which is preliminary data.</text>
</comment>
<organism evidence="6 7">
    <name type="scientific">Malus domestica</name>
    <name type="common">Apple</name>
    <name type="synonym">Pyrus malus</name>
    <dbReference type="NCBI Taxonomy" id="3750"/>
    <lineage>
        <taxon>Eukaryota</taxon>
        <taxon>Viridiplantae</taxon>
        <taxon>Streptophyta</taxon>
        <taxon>Embryophyta</taxon>
        <taxon>Tracheophyta</taxon>
        <taxon>Spermatophyta</taxon>
        <taxon>Magnoliopsida</taxon>
        <taxon>eudicotyledons</taxon>
        <taxon>Gunneridae</taxon>
        <taxon>Pentapetalae</taxon>
        <taxon>rosids</taxon>
        <taxon>fabids</taxon>
        <taxon>Rosales</taxon>
        <taxon>Rosaceae</taxon>
        <taxon>Amygdaloideae</taxon>
        <taxon>Maleae</taxon>
        <taxon>Malus</taxon>
    </lineage>
</organism>